<name>A0ACC0BVC2_CATRO</name>
<comment type="caution">
    <text evidence="1">The sequence shown here is derived from an EMBL/GenBank/DDBJ whole genome shotgun (WGS) entry which is preliminary data.</text>
</comment>
<protein>
    <submittedName>
        <fullName evidence="1">Uncharacterized protein</fullName>
    </submittedName>
</protein>
<organism evidence="1 2">
    <name type="scientific">Catharanthus roseus</name>
    <name type="common">Madagascar periwinkle</name>
    <name type="synonym">Vinca rosea</name>
    <dbReference type="NCBI Taxonomy" id="4058"/>
    <lineage>
        <taxon>Eukaryota</taxon>
        <taxon>Viridiplantae</taxon>
        <taxon>Streptophyta</taxon>
        <taxon>Embryophyta</taxon>
        <taxon>Tracheophyta</taxon>
        <taxon>Spermatophyta</taxon>
        <taxon>Magnoliopsida</taxon>
        <taxon>eudicotyledons</taxon>
        <taxon>Gunneridae</taxon>
        <taxon>Pentapetalae</taxon>
        <taxon>asterids</taxon>
        <taxon>lamiids</taxon>
        <taxon>Gentianales</taxon>
        <taxon>Apocynaceae</taxon>
        <taxon>Rauvolfioideae</taxon>
        <taxon>Vinceae</taxon>
        <taxon>Catharanthinae</taxon>
        <taxon>Catharanthus</taxon>
    </lineage>
</organism>
<proteinExistence type="predicted"/>
<accession>A0ACC0BVC2</accession>
<dbReference type="Proteomes" id="UP001060085">
    <property type="component" value="Linkage Group LG02"/>
</dbReference>
<dbReference type="EMBL" id="CM044702">
    <property type="protein sequence ID" value="KAI5676560.1"/>
    <property type="molecule type" value="Genomic_DNA"/>
</dbReference>
<evidence type="ECO:0000313" key="2">
    <source>
        <dbReference type="Proteomes" id="UP001060085"/>
    </source>
</evidence>
<evidence type="ECO:0000313" key="1">
    <source>
        <dbReference type="EMBL" id="KAI5676560.1"/>
    </source>
</evidence>
<reference evidence="2" key="1">
    <citation type="journal article" date="2023" name="Nat. Plants">
        <title>Single-cell RNA sequencing provides a high-resolution roadmap for understanding the multicellular compartmentation of specialized metabolism.</title>
        <authorList>
            <person name="Sun S."/>
            <person name="Shen X."/>
            <person name="Li Y."/>
            <person name="Li Y."/>
            <person name="Wang S."/>
            <person name="Li R."/>
            <person name="Zhang H."/>
            <person name="Shen G."/>
            <person name="Guo B."/>
            <person name="Wei J."/>
            <person name="Xu J."/>
            <person name="St-Pierre B."/>
            <person name="Chen S."/>
            <person name="Sun C."/>
        </authorList>
    </citation>
    <scope>NUCLEOTIDE SEQUENCE [LARGE SCALE GENOMIC DNA]</scope>
</reference>
<sequence length="528" mass="60603">MHLITLAFALIIPLYLFLTQRYSKRLKIPPGSMGLPIVGHTPSLLKAMRSNKDEEWLRERIRKYGPISRMSLFGTPTVFLNGLAANRFMYTRDSTTVGSHQPASIKRICGEQNIFELTGEDHKRVRAALVSFLKPDELKKYIGKVDKEITAHIKNHWHEKQEITVMPLMKILTFNVVCTLIFGIEPGIRREELVKLFEKAMEGMLSLPIDLPFTRFHRSLKASSRVKAILHQLIREKREALNKHNISSNHDLISCLISIRNDKNVPDVSDEEIVDNAFTIMIGAHDTTSILLTFLIRLLAKDPSTFSHVLREQEEIAKSKASEELLTWEDLAKMKYTWKVATETLRMHPPMTYSFRKALKDIEYEGYLIPKGWQVVWNASMTHMDKKIFPDPNKFNPLRFEQLKAPPPYSFVAFGGGARRCPGKELARIETLVMIHYLMKSGFKWKLKVCGEGHDFFYRDPMPVFNQGVDPMDEVQKGARLKKGMLTAEFCQADSRLGEEISKMSKELPTSLEALAQEQSDIIQLKED</sequence>
<gene>
    <name evidence="1" type="ORF">M9H77_07510</name>
</gene>
<keyword evidence="2" id="KW-1185">Reference proteome</keyword>